<dbReference type="Gene3D" id="2.60.120.10">
    <property type="entry name" value="Jelly Rolls"/>
    <property type="match status" value="1"/>
</dbReference>
<evidence type="ECO:0000256" key="2">
    <source>
        <dbReference type="ARBA" id="ARBA00012387"/>
    </source>
</evidence>
<evidence type="ECO:0000259" key="11">
    <source>
        <dbReference type="Pfam" id="PF22640"/>
    </source>
</evidence>
<dbReference type="CDD" id="cd02509">
    <property type="entry name" value="GDP-M1P_Guanylyltransferase"/>
    <property type="match status" value="1"/>
</dbReference>
<dbReference type="InterPro" id="IPR049577">
    <property type="entry name" value="GMPP_N"/>
</dbReference>
<evidence type="ECO:0000313" key="13">
    <source>
        <dbReference type="Proteomes" id="UP000002534"/>
    </source>
</evidence>
<dbReference type="STRING" id="338963.Pcar_1279"/>
<dbReference type="eggNOG" id="COG0836">
    <property type="taxonomic scope" value="Bacteria"/>
</dbReference>
<evidence type="ECO:0000313" key="12">
    <source>
        <dbReference type="EMBL" id="ABA88528.1"/>
    </source>
</evidence>
<evidence type="ECO:0000256" key="7">
    <source>
        <dbReference type="ARBA" id="ARBA00047343"/>
    </source>
</evidence>
<dbReference type="OrthoDB" id="9806359at2"/>
<dbReference type="CDD" id="cd02213">
    <property type="entry name" value="cupin_PMI_typeII_C"/>
    <property type="match status" value="1"/>
</dbReference>
<keyword evidence="13" id="KW-1185">Reference proteome</keyword>
<keyword evidence="4 12" id="KW-0548">Nucleotidyltransferase</keyword>
<keyword evidence="12" id="KW-0413">Isomerase</keyword>
<dbReference type="InterPro" id="IPR001538">
    <property type="entry name" value="Man6P_isomerase-2_C"/>
</dbReference>
<dbReference type="InterPro" id="IPR014710">
    <property type="entry name" value="RmlC-like_jellyroll"/>
</dbReference>
<dbReference type="NCBIfam" id="TIGR01479">
    <property type="entry name" value="GMP_PMI"/>
    <property type="match status" value="1"/>
</dbReference>
<dbReference type="FunFam" id="2.60.120.10:FF:000032">
    <property type="entry name" value="Mannose-1-phosphate guanylyltransferase/mannose-6-phosphate isomerase"/>
    <property type="match status" value="1"/>
</dbReference>
<evidence type="ECO:0000256" key="3">
    <source>
        <dbReference type="ARBA" id="ARBA00022679"/>
    </source>
</evidence>
<dbReference type="InterPro" id="IPR006375">
    <property type="entry name" value="Man1P_GuaTrfase/Man6P_Isoase"/>
</dbReference>
<keyword evidence="3 12" id="KW-0808">Transferase</keyword>
<keyword evidence="6" id="KW-0342">GTP-binding</keyword>
<organism evidence="12 13">
    <name type="scientific">Syntrophotalea carbinolica (strain DSM 2380 / NBRC 103641 / GraBd1)</name>
    <name type="common">Pelobacter carbinolicus</name>
    <dbReference type="NCBI Taxonomy" id="338963"/>
    <lineage>
        <taxon>Bacteria</taxon>
        <taxon>Pseudomonadati</taxon>
        <taxon>Thermodesulfobacteriota</taxon>
        <taxon>Desulfuromonadia</taxon>
        <taxon>Desulfuromonadales</taxon>
        <taxon>Syntrophotaleaceae</taxon>
        <taxon>Syntrophotalea</taxon>
    </lineage>
</organism>
<dbReference type="Gene3D" id="3.90.550.10">
    <property type="entry name" value="Spore Coat Polysaccharide Biosynthesis Protein SpsA, Chain A"/>
    <property type="match status" value="1"/>
</dbReference>
<reference evidence="13" key="1">
    <citation type="submission" date="2005-10" db="EMBL/GenBank/DDBJ databases">
        <title>Complete sequence of Pelobacter carbinolicus DSM 2380.</title>
        <authorList>
            <person name="Copeland A."/>
            <person name="Lucas S."/>
            <person name="Lapidus A."/>
            <person name="Barry K."/>
            <person name="Detter J.C."/>
            <person name="Glavina T."/>
            <person name="Hammon N."/>
            <person name="Israni S."/>
            <person name="Pitluck S."/>
            <person name="Chertkov O."/>
            <person name="Schmutz J."/>
            <person name="Larimer F."/>
            <person name="Land M."/>
            <person name="Kyrpides N."/>
            <person name="Ivanova N."/>
            <person name="Richardson P."/>
        </authorList>
    </citation>
    <scope>NUCLEOTIDE SEQUENCE [LARGE SCALE GENOMIC DNA]</scope>
    <source>
        <strain evidence="13">DSM 2380 / NBRC 103641 / GraBd1</strain>
    </source>
</reference>
<evidence type="ECO:0000259" key="9">
    <source>
        <dbReference type="Pfam" id="PF00483"/>
    </source>
</evidence>
<evidence type="ECO:0000256" key="5">
    <source>
        <dbReference type="ARBA" id="ARBA00022741"/>
    </source>
</evidence>
<evidence type="ECO:0000256" key="1">
    <source>
        <dbReference type="ARBA" id="ARBA00006115"/>
    </source>
</evidence>
<proteinExistence type="inferred from homology"/>
<dbReference type="Proteomes" id="UP000002534">
    <property type="component" value="Chromosome"/>
</dbReference>
<feature type="domain" description="Mannose-6-phosphate isomerase type II C-terminal" evidence="10">
    <location>
        <begin position="355"/>
        <end position="469"/>
    </location>
</feature>
<dbReference type="GO" id="GO:0016853">
    <property type="term" value="F:isomerase activity"/>
    <property type="evidence" value="ECO:0007669"/>
    <property type="project" value="UniProtKB-KW"/>
</dbReference>
<dbReference type="GO" id="GO:0005525">
    <property type="term" value="F:GTP binding"/>
    <property type="evidence" value="ECO:0007669"/>
    <property type="project" value="UniProtKB-KW"/>
</dbReference>
<dbReference type="HOGENOM" id="CLU_035527_1_0_7"/>
<dbReference type="GO" id="GO:0000271">
    <property type="term" value="P:polysaccharide biosynthetic process"/>
    <property type="evidence" value="ECO:0007669"/>
    <property type="project" value="InterPro"/>
</dbReference>
<dbReference type="Pfam" id="PF00483">
    <property type="entry name" value="NTP_transferase"/>
    <property type="match status" value="1"/>
</dbReference>
<name>Q3A529_SYNC1</name>
<dbReference type="InterPro" id="IPR029044">
    <property type="entry name" value="Nucleotide-diphossugar_trans"/>
</dbReference>
<dbReference type="FunFam" id="3.90.550.10:FF:000046">
    <property type="entry name" value="Mannose-1-phosphate guanylyltransferase (GDP)"/>
    <property type="match status" value="1"/>
</dbReference>
<feature type="domain" description="MannoseP isomerase/GMP-like beta-helix" evidence="11">
    <location>
        <begin position="297"/>
        <end position="351"/>
    </location>
</feature>
<dbReference type="Pfam" id="PF22640">
    <property type="entry name" value="ManC_GMP_beta-helix"/>
    <property type="match status" value="1"/>
</dbReference>
<evidence type="ECO:0000256" key="6">
    <source>
        <dbReference type="ARBA" id="ARBA00023134"/>
    </source>
</evidence>
<sequence>MIVPVILSGGSGSRLWPLSREMYPKQFLSLVNEKSMLQDTVTRLGDMADLAAPMVVCNESHRFIVADQMANIGHPPSAVLLEPIGRNTGPAVALAAMHAIAAGDDPVLLILPADHVIQDSEKFCETFAAAKSYALDGKLITFGVVPTVPETGYGYIRKGDPAQTGGNAGLAYDVVKFQEKPDVETARRYLDCGDYLWNSGIFMFLASRYLEELERFSPEIIEACRLALSSSRKKDHCIFFDSETFARCPGISIDHAVLEKTTEAVVLPLEAGWNDVGSWDALWAMASPDGNGDVVIGDVVRKDTRNSYFRATTRLLAAVGVEGVVVVETDDSVLVCSKDRVQDIKSVVDELRSKNRDEVVLNNTVYRPWGSYKCMDREQGFQVKRITVKPGASLSLQMHHHRAEHWIVVKGEAKVTRGDEILMLSENQSTYIPLGVIHRLENPGEIPLELIEVQSGSYLGEDDIVRLDDQYGR</sequence>
<dbReference type="GO" id="GO:0004475">
    <property type="term" value="F:mannose-1-phosphate guanylyltransferase (GTP) activity"/>
    <property type="evidence" value="ECO:0007669"/>
    <property type="project" value="UniProtKB-EC"/>
</dbReference>
<dbReference type="KEGG" id="pca:Pcar_1279"/>
<dbReference type="EMBL" id="CP000142">
    <property type="protein sequence ID" value="ABA88528.1"/>
    <property type="molecule type" value="Genomic_DNA"/>
</dbReference>
<comment type="similarity">
    <text evidence="1 8">Belongs to the mannose-6-phosphate isomerase type 2 family.</text>
</comment>
<dbReference type="PANTHER" id="PTHR46390">
    <property type="entry name" value="MANNOSE-1-PHOSPHATE GUANYLYLTRANSFERASE"/>
    <property type="match status" value="1"/>
</dbReference>
<dbReference type="SUPFAM" id="SSF51182">
    <property type="entry name" value="RmlC-like cupins"/>
    <property type="match status" value="1"/>
</dbReference>
<evidence type="ECO:0000256" key="8">
    <source>
        <dbReference type="RuleBase" id="RU004190"/>
    </source>
</evidence>
<protein>
    <recommendedName>
        <fullName evidence="2">mannose-1-phosphate guanylyltransferase</fullName>
        <ecNumber evidence="2">2.7.7.13</ecNumber>
    </recommendedName>
</protein>
<feature type="domain" description="Nucleotidyl transferase" evidence="9">
    <location>
        <begin position="4"/>
        <end position="286"/>
    </location>
</feature>
<dbReference type="InterPro" id="IPR051161">
    <property type="entry name" value="Mannose-6P_isomerase_type2"/>
</dbReference>
<dbReference type="InterPro" id="IPR011051">
    <property type="entry name" value="RmlC_Cupin_sf"/>
</dbReference>
<dbReference type="SUPFAM" id="SSF53448">
    <property type="entry name" value="Nucleotide-diphospho-sugar transferases"/>
    <property type="match status" value="1"/>
</dbReference>
<dbReference type="Pfam" id="PF01050">
    <property type="entry name" value="MannoseP_isomer"/>
    <property type="match status" value="1"/>
</dbReference>
<evidence type="ECO:0000256" key="4">
    <source>
        <dbReference type="ARBA" id="ARBA00022695"/>
    </source>
</evidence>
<dbReference type="EC" id="2.7.7.13" evidence="2"/>
<dbReference type="RefSeq" id="WP_011341003.1">
    <property type="nucleotide sequence ID" value="NC_007498.2"/>
</dbReference>
<accession>Q3A529</accession>
<dbReference type="AlphaFoldDB" id="Q3A529"/>
<reference evidence="12 13" key="2">
    <citation type="journal article" date="2012" name="BMC Genomics">
        <title>The genome of Pelobacter carbinolicus reveals surprising metabolic capabilities and physiological features.</title>
        <authorList>
            <person name="Aklujkar M."/>
            <person name="Haveman S.A."/>
            <person name="Didonato R.Jr."/>
            <person name="Chertkov O."/>
            <person name="Han C.S."/>
            <person name="Land M.L."/>
            <person name="Brown P."/>
            <person name="Lovley D.R."/>
        </authorList>
    </citation>
    <scope>NUCLEOTIDE SEQUENCE [LARGE SCALE GENOMIC DNA]</scope>
    <source>
        <strain evidence="13">DSM 2380 / NBRC 103641 / GraBd1</strain>
    </source>
</reference>
<keyword evidence="5" id="KW-0547">Nucleotide-binding</keyword>
<dbReference type="PANTHER" id="PTHR46390:SF1">
    <property type="entry name" value="MANNOSE-1-PHOSPHATE GUANYLYLTRANSFERASE"/>
    <property type="match status" value="1"/>
</dbReference>
<evidence type="ECO:0000259" key="10">
    <source>
        <dbReference type="Pfam" id="PF01050"/>
    </source>
</evidence>
<dbReference type="InterPro" id="IPR005835">
    <property type="entry name" value="NTP_transferase_dom"/>
</dbReference>
<dbReference type="GO" id="GO:0009298">
    <property type="term" value="P:GDP-mannose biosynthetic process"/>
    <property type="evidence" value="ECO:0007669"/>
    <property type="project" value="TreeGrafter"/>
</dbReference>
<dbReference type="InterPro" id="IPR054566">
    <property type="entry name" value="ManC/GMP-like_b-helix"/>
</dbReference>
<gene>
    <name evidence="12" type="ordered locus">Pcar_1279</name>
</gene>
<comment type="catalytic activity">
    <reaction evidence="7">
        <text>alpha-D-mannose 1-phosphate + GTP + H(+) = GDP-alpha-D-mannose + diphosphate</text>
        <dbReference type="Rhea" id="RHEA:15229"/>
        <dbReference type="ChEBI" id="CHEBI:15378"/>
        <dbReference type="ChEBI" id="CHEBI:33019"/>
        <dbReference type="ChEBI" id="CHEBI:37565"/>
        <dbReference type="ChEBI" id="CHEBI:57527"/>
        <dbReference type="ChEBI" id="CHEBI:58409"/>
        <dbReference type="EC" id="2.7.7.13"/>
    </reaction>
</comment>